<dbReference type="KEGG" id="ncs:NCAS_0B00620"/>
<dbReference type="FunCoup" id="G0VB23">
    <property type="interactions" value="646"/>
</dbReference>
<proteinExistence type="predicted"/>
<dbReference type="SUPFAM" id="SSF52821">
    <property type="entry name" value="Rhodanese/Cell cycle control phosphatase"/>
    <property type="match status" value="1"/>
</dbReference>
<dbReference type="OMA" id="YEGSWTD"/>
<reference key="2">
    <citation type="submission" date="2011-08" db="EMBL/GenBank/DDBJ databases">
        <title>Genome sequence of Naumovozyma castellii.</title>
        <authorList>
            <person name="Gordon J.L."/>
            <person name="Armisen D."/>
            <person name="Proux-Wera E."/>
            <person name="OhEigeartaigh S.S."/>
            <person name="Byrne K.P."/>
            <person name="Wolfe K.H."/>
        </authorList>
    </citation>
    <scope>NUCLEOTIDE SEQUENCE</scope>
    <source>
        <strain>Type strain:CBS 4309</strain>
    </source>
</reference>
<evidence type="ECO:0000313" key="2">
    <source>
        <dbReference type="EMBL" id="CCC68146.1"/>
    </source>
</evidence>
<dbReference type="RefSeq" id="XP_003674523.1">
    <property type="nucleotide sequence ID" value="XM_003674475.1"/>
</dbReference>
<dbReference type="HOGENOM" id="CLU_089574_0_2_1"/>
<protein>
    <recommendedName>
        <fullName evidence="1">Rhodanese domain-containing protein</fullName>
    </recommendedName>
</protein>
<dbReference type="eggNOG" id="KOG1530">
    <property type="taxonomic scope" value="Eukaryota"/>
</dbReference>
<dbReference type="InterPro" id="IPR036873">
    <property type="entry name" value="Rhodanese-like_dom_sf"/>
</dbReference>
<dbReference type="GO" id="GO:0005739">
    <property type="term" value="C:mitochondrion"/>
    <property type="evidence" value="ECO:0007669"/>
    <property type="project" value="TreeGrafter"/>
</dbReference>
<dbReference type="PANTHER" id="PTHR44086:SF10">
    <property type="entry name" value="THIOSULFATE SULFURTRANSFERASE_RHODANESE-LIKE DOMAIN-CONTAINING PROTEIN 3"/>
    <property type="match status" value="1"/>
</dbReference>
<dbReference type="PANTHER" id="PTHR44086">
    <property type="entry name" value="THIOSULFATE SULFURTRANSFERASE RDL2, MITOCHONDRIAL-RELATED"/>
    <property type="match status" value="1"/>
</dbReference>
<dbReference type="CDD" id="cd01519">
    <property type="entry name" value="RHOD_HSP67B2"/>
    <property type="match status" value="1"/>
</dbReference>
<evidence type="ECO:0000259" key="1">
    <source>
        <dbReference type="PROSITE" id="PS50206"/>
    </source>
</evidence>
<dbReference type="InParanoid" id="G0VB23"/>
<evidence type="ECO:0000313" key="3">
    <source>
        <dbReference type="Proteomes" id="UP000001640"/>
    </source>
</evidence>
<dbReference type="InterPro" id="IPR001763">
    <property type="entry name" value="Rhodanese-like_dom"/>
</dbReference>
<dbReference type="AlphaFoldDB" id="G0VB23"/>
<dbReference type="GO" id="GO:0006790">
    <property type="term" value="P:sulfur compound metabolic process"/>
    <property type="evidence" value="ECO:0007669"/>
    <property type="project" value="EnsemblFungi"/>
</dbReference>
<feature type="domain" description="Rhodanese" evidence="1">
    <location>
        <begin position="42"/>
        <end position="143"/>
    </location>
</feature>
<dbReference type="PROSITE" id="PS50206">
    <property type="entry name" value="RHODANESE_3"/>
    <property type="match status" value="1"/>
</dbReference>
<accession>G0VB23</accession>
<dbReference type="Gene3D" id="3.40.250.10">
    <property type="entry name" value="Rhodanese-like domain"/>
    <property type="match status" value="1"/>
</dbReference>
<name>G0VB23_NAUCA</name>
<dbReference type="EMBL" id="HE576753">
    <property type="protein sequence ID" value="CCC68146.1"/>
    <property type="molecule type" value="Genomic_DNA"/>
</dbReference>
<reference evidence="2 3" key="1">
    <citation type="journal article" date="2011" name="Proc. Natl. Acad. Sci. U.S.A.">
        <title>Evolutionary erosion of yeast sex chromosomes by mating-type switching accidents.</title>
        <authorList>
            <person name="Gordon J.L."/>
            <person name="Armisen D."/>
            <person name="Proux-Wera E."/>
            <person name="Oheigeartaigh S.S."/>
            <person name="Byrne K.P."/>
            <person name="Wolfe K.H."/>
        </authorList>
    </citation>
    <scope>NUCLEOTIDE SEQUENCE [LARGE SCALE GENOMIC DNA]</scope>
    <source>
        <strain evidence="3">ATCC 76901 / BCRC 22586 / CBS 4309 / NBRC 1992 / NRRL Y-12630</strain>
    </source>
</reference>
<dbReference type="SMART" id="SM00450">
    <property type="entry name" value="RHOD"/>
    <property type="match status" value="1"/>
</dbReference>
<dbReference type="STRING" id="1064592.G0VB23"/>
<dbReference type="GO" id="GO:0004792">
    <property type="term" value="F:thiosulfate-cyanide sulfurtransferase activity"/>
    <property type="evidence" value="ECO:0007669"/>
    <property type="project" value="EnsemblFungi"/>
</dbReference>
<dbReference type="OrthoDB" id="566238at2759"/>
<gene>
    <name evidence="2" type="primary">NCAS0B00620</name>
    <name evidence="2" type="ordered locus">NCAS_0B00620</name>
</gene>
<dbReference type="Pfam" id="PF00581">
    <property type="entry name" value="Rhodanese"/>
    <property type="match status" value="1"/>
</dbReference>
<organism evidence="2 3">
    <name type="scientific">Naumovozyma castellii</name>
    <name type="common">Yeast</name>
    <name type="synonym">Saccharomyces castellii</name>
    <dbReference type="NCBI Taxonomy" id="27288"/>
    <lineage>
        <taxon>Eukaryota</taxon>
        <taxon>Fungi</taxon>
        <taxon>Dikarya</taxon>
        <taxon>Ascomycota</taxon>
        <taxon>Saccharomycotina</taxon>
        <taxon>Saccharomycetes</taxon>
        <taxon>Saccharomycetales</taxon>
        <taxon>Saccharomycetaceae</taxon>
        <taxon>Naumovozyma</taxon>
    </lineage>
</organism>
<keyword evidence="3" id="KW-1185">Reference proteome</keyword>
<sequence>MLRTITYNASLRGSSRLFLRTLSSTAPKIYDFNQIKQLVQKPVESKILVDVREPKELEAYKMPTAINIPLKTAPGALGLPAEEFKDVFHFNKPATDKELIFFCAHGIRAKTAEELARSYGYENTGTYPGSISEWLEKGGAEIVPSKK</sequence>
<dbReference type="GeneID" id="96901710"/>
<dbReference type="Proteomes" id="UP000001640">
    <property type="component" value="Chromosome 2"/>
</dbReference>